<reference evidence="4 5" key="1">
    <citation type="submission" date="2020-07" db="EMBL/GenBank/DDBJ databases">
        <title>Comparative genomics of pyrophilous fungi reveals a link between fire events and developmental genes.</title>
        <authorList>
            <consortium name="DOE Joint Genome Institute"/>
            <person name="Steindorff A.S."/>
            <person name="Carver A."/>
            <person name="Calhoun S."/>
            <person name="Stillman K."/>
            <person name="Liu H."/>
            <person name="Lipzen A."/>
            <person name="Pangilinan J."/>
            <person name="Labutti K."/>
            <person name="Bruns T.D."/>
            <person name="Grigoriev I.V."/>
        </authorList>
    </citation>
    <scope>NUCLEOTIDE SEQUENCE [LARGE SCALE GENOMIC DNA]</scope>
    <source>
        <strain evidence="4 5">CBS 144469</strain>
    </source>
</reference>
<dbReference type="AlphaFoldDB" id="A0A8H6I4V2"/>
<sequence length="618" mass="66376">MAKLLSLFCLTAASLSAVSSTTIAEIQGSTWHSPLTGQTVHNVTGTVTAKTTSGFYIVGEKSDDVRVSNGLYIFTSAATVLNAVAVGDAISLSGKVAEFRSSSNPNYLFLTELTSPTNVVRLSSNNTITPVVLGKDRSPPTQYLSSLDTGADGFLSVPNNSTRIEEVNANLQPEKYGLDFWESLEGQLVTIPKPTALGFQNNYGEFWVHGDWAVTGKNKRGGLTLNFGPDGVPDGNPEAVMLGSPLDGTKNPLPALGAQLSDVTGVVTYSFGYYYVLPLTAPTVVSRPDSTIPSTTLVNKHGLLDLCTITFGDYNVENLAPTSAHLPTVANHIVTLLKTPDFLFLQEIQDNSGPTNDGTVSANVTLATLIKAIADISNVTYSWASVDPVDGQDGGQPGGNIRTAFLYRPEVLKLVKGTAGGSLDPVKVEGRLGHAKLNLNPARIEPTSGTWNETRKPLVAHWQTKLGFELFTVNVHLSSKGGSSSTQGDARPPVNSPIENRTKQVGSVAGFIKAVLDVDRNANIVVAGDFNEYIQTRSVYQPLTSLMTDIDEAAKIPEYERYSYVFDQNSQQLDHVLVSPAITKRKVEFEHIHVNTWSPTLSARISDHDPSVGRIRVC</sequence>
<protein>
    <submittedName>
        <fullName evidence="4">Endonuclease/exonuclease/phosphatase</fullName>
    </submittedName>
</protein>
<keyword evidence="4" id="KW-0540">Nuclease</keyword>
<name>A0A8H6I4V2_9AGAR</name>
<dbReference type="PANTHER" id="PTHR42834">
    <property type="entry name" value="ENDONUCLEASE/EXONUCLEASE/PHOSPHATASE FAMILY PROTEIN (AFU_ORTHOLOGUE AFUA_3G09210)"/>
    <property type="match status" value="1"/>
</dbReference>
<gene>
    <name evidence="4" type="ORF">DFP72DRAFT_236294</name>
</gene>
<dbReference type="EMBL" id="JACGCI010000022">
    <property type="protein sequence ID" value="KAF6757493.1"/>
    <property type="molecule type" value="Genomic_DNA"/>
</dbReference>
<evidence type="ECO:0000256" key="1">
    <source>
        <dbReference type="SAM" id="MobiDB-lite"/>
    </source>
</evidence>
<keyword evidence="4" id="KW-0269">Exonuclease</keyword>
<dbReference type="SUPFAM" id="SSF56219">
    <property type="entry name" value="DNase I-like"/>
    <property type="match status" value="1"/>
</dbReference>
<organism evidence="4 5">
    <name type="scientific">Ephemerocybe angulata</name>
    <dbReference type="NCBI Taxonomy" id="980116"/>
    <lineage>
        <taxon>Eukaryota</taxon>
        <taxon>Fungi</taxon>
        <taxon>Dikarya</taxon>
        <taxon>Basidiomycota</taxon>
        <taxon>Agaricomycotina</taxon>
        <taxon>Agaricomycetes</taxon>
        <taxon>Agaricomycetidae</taxon>
        <taxon>Agaricales</taxon>
        <taxon>Agaricineae</taxon>
        <taxon>Psathyrellaceae</taxon>
        <taxon>Ephemerocybe</taxon>
    </lineage>
</organism>
<evidence type="ECO:0000313" key="5">
    <source>
        <dbReference type="Proteomes" id="UP000521943"/>
    </source>
</evidence>
<proteinExistence type="predicted"/>
<feature type="signal peptide" evidence="2">
    <location>
        <begin position="1"/>
        <end position="20"/>
    </location>
</feature>
<feature type="compositionally biased region" description="Polar residues" evidence="1">
    <location>
        <begin position="479"/>
        <end position="488"/>
    </location>
</feature>
<evidence type="ECO:0000259" key="3">
    <source>
        <dbReference type="Pfam" id="PF03372"/>
    </source>
</evidence>
<evidence type="ECO:0000256" key="2">
    <source>
        <dbReference type="SAM" id="SignalP"/>
    </source>
</evidence>
<dbReference type="Pfam" id="PF03372">
    <property type="entry name" value="Exo_endo_phos"/>
    <property type="match status" value="1"/>
</dbReference>
<keyword evidence="4" id="KW-0255">Endonuclease</keyword>
<keyword evidence="5" id="KW-1185">Reference proteome</keyword>
<dbReference type="PANTHER" id="PTHR42834:SF1">
    <property type="entry name" value="ENDONUCLEASE_EXONUCLEASE_PHOSPHATASE FAMILY PROTEIN (AFU_ORTHOLOGUE AFUA_3G09210)"/>
    <property type="match status" value="1"/>
</dbReference>
<feature type="chain" id="PRO_5034609668" evidence="2">
    <location>
        <begin position="21"/>
        <end position="618"/>
    </location>
</feature>
<evidence type="ECO:0000313" key="4">
    <source>
        <dbReference type="EMBL" id="KAF6757493.1"/>
    </source>
</evidence>
<dbReference type="Proteomes" id="UP000521943">
    <property type="component" value="Unassembled WGS sequence"/>
</dbReference>
<dbReference type="Gene3D" id="3.60.10.10">
    <property type="entry name" value="Endonuclease/exonuclease/phosphatase"/>
    <property type="match status" value="1"/>
</dbReference>
<feature type="region of interest" description="Disordered" evidence="1">
    <location>
        <begin position="479"/>
        <end position="500"/>
    </location>
</feature>
<dbReference type="OrthoDB" id="47488at2759"/>
<dbReference type="InterPro" id="IPR005135">
    <property type="entry name" value="Endo/exonuclease/phosphatase"/>
</dbReference>
<accession>A0A8H6I4V2</accession>
<dbReference type="GO" id="GO:0004519">
    <property type="term" value="F:endonuclease activity"/>
    <property type="evidence" value="ECO:0007669"/>
    <property type="project" value="UniProtKB-KW"/>
</dbReference>
<keyword evidence="2" id="KW-0732">Signal</keyword>
<dbReference type="InterPro" id="IPR036691">
    <property type="entry name" value="Endo/exonu/phosph_ase_sf"/>
</dbReference>
<keyword evidence="4" id="KW-0378">Hydrolase</keyword>
<feature type="domain" description="Endonuclease/exonuclease/phosphatase" evidence="3">
    <location>
        <begin position="314"/>
        <end position="608"/>
    </location>
</feature>
<dbReference type="GO" id="GO:0004527">
    <property type="term" value="F:exonuclease activity"/>
    <property type="evidence" value="ECO:0007669"/>
    <property type="project" value="UniProtKB-KW"/>
</dbReference>
<dbReference type="CDD" id="cd04486">
    <property type="entry name" value="YhcR_OBF_like"/>
    <property type="match status" value="1"/>
</dbReference>
<comment type="caution">
    <text evidence="4">The sequence shown here is derived from an EMBL/GenBank/DDBJ whole genome shotgun (WGS) entry which is preliminary data.</text>
</comment>